<dbReference type="InterPro" id="IPR024674">
    <property type="entry name" value="HpaB/PvcC/4-BUDH_N"/>
</dbReference>
<dbReference type="Gene3D" id="2.40.110.10">
    <property type="entry name" value="Butyryl-CoA Dehydrogenase, subunit A, domain 2"/>
    <property type="match status" value="1"/>
</dbReference>
<proteinExistence type="predicted"/>
<dbReference type="Pfam" id="PF11794">
    <property type="entry name" value="HpaB_N"/>
    <property type="match status" value="1"/>
</dbReference>
<keyword evidence="7" id="KW-1185">Reference proteome</keyword>
<dbReference type="SUPFAM" id="SSF47203">
    <property type="entry name" value="Acyl-CoA dehydrogenase C-terminal domain-like"/>
    <property type="match status" value="1"/>
</dbReference>
<dbReference type="InterPro" id="IPR004925">
    <property type="entry name" value="HpaB/PvcC/4-BUDH"/>
</dbReference>
<dbReference type="PANTHER" id="PTHR36117">
    <property type="entry name" value="4-HYDROXYPHENYLACETATE 3-MONOOXYGENASE-RELATED"/>
    <property type="match status" value="1"/>
</dbReference>
<evidence type="ECO:0000256" key="1">
    <source>
        <dbReference type="ARBA" id="ARBA00022630"/>
    </source>
</evidence>
<reference evidence="7" key="1">
    <citation type="journal article" date="2019" name="Int. J. Syst. Evol. Microbiol.">
        <title>The Global Catalogue of Microorganisms (GCM) 10K type strain sequencing project: providing services to taxonomists for standard genome sequencing and annotation.</title>
        <authorList>
            <consortium name="The Broad Institute Genomics Platform"/>
            <consortium name="The Broad Institute Genome Sequencing Center for Infectious Disease"/>
            <person name="Wu L."/>
            <person name="Ma J."/>
        </authorList>
    </citation>
    <scope>NUCLEOTIDE SEQUENCE [LARGE SCALE GENOMIC DNA]</scope>
    <source>
        <strain evidence="7">JCM 17906</strain>
    </source>
</reference>
<dbReference type="EMBL" id="BAABGT010000083">
    <property type="protein sequence ID" value="GAA4554424.1"/>
    <property type="molecule type" value="Genomic_DNA"/>
</dbReference>
<dbReference type="PANTHER" id="PTHR36117:SF3">
    <property type="entry name" value="4-HYDROXYPHENYLACETATE 3-MONOOXYGENASE-RELATED"/>
    <property type="match status" value="1"/>
</dbReference>
<evidence type="ECO:0000313" key="7">
    <source>
        <dbReference type="Proteomes" id="UP001501598"/>
    </source>
</evidence>
<accession>A0ABP8RZB1</accession>
<evidence type="ECO:0000259" key="4">
    <source>
        <dbReference type="Pfam" id="PF03241"/>
    </source>
</evidence>
<dbReference type="RefSeq" id="WP_345424044.1">
    <property type="nucleotide sequence ID" value="NZ_BAABGT010000083.1"/>
</dbReference>
<dbReference type="InterPro" id="IPR009100">
    <property type="entry name" value="AcylCoA_DH/oxidase_NM_dom_sf"/>
</dbReference>
<feature type="domain" description="HpaB/PvcC/4-BUDH N-terminal" evidence="5">
    <location>
        <begin position="3"/>
        <end position="249"/>
    </location>
</feature>
<dbReference type="Pfam" id="PF03241">
    <property type="entry name" value="HpaB"/>
    <property type="match status" value="1"/>
</dbReference>
<feature type="domain" description="HpaB/PvcC/4-BUDH C-terminal" evidence="4">
    <location>
        <begin position="258"/>
        <end position="454"/>
    </location>
</feature>
<protein>
    <submittedName>
        <fullName evidence="6">4-hydroxyphenylacetate 3-hydroxylase N-terminal domain-containing protein</fullName>
    </submittedName>
</protein>
<sequence>MITGDDYLKSLDDGRVLHIDGRRIDDVVTDPLTRVPAASVAAGYDAVAAGLPPFDRPLLAPPTTPLELRAAVDALTHVDMLAHTTFTSAMSLRTVAPALDRLDPVSGERARSHVDRLADEGLRVATCITDAKGDRSRHPGEQGDPESYLAVVDRTSDGVVLRGAKLHITGAALAHELFVMPTKKMRAGEERFAVACAVPVNAPGVTILNTSYQFRGADDRSHPISSRRQMPEGFVVFDDVFVPWDRVFLDGQVEMSARFAHAIGLWERLGSIADMAHDADLMVGLAQLAAEANGLTRVEHVRQKISEIVIYATLVRSGLEAAIANTASTSDGNLVPDELFTNAAKYHGAAEFGLMARHLIDIAGGAVATAPAIADLESPETGAYVRRYMAGSPGFGGEDRLRVLHAVRDFVADSYGGWRAVTTLHGGGGLHAQRLVARFHYPMAEALALARDAAGLSPA</sequence>
<dbReference type="InterPro" id="IPR036250">
    <property type="entry name" value="AcylCo_DH-like_C"/>
</dbReference>
<dbReference type="Proteomes" id="UP001501598">
    <property type="component" value="Unassembled WGS sequence"/>
</dbReference>
<gene>
    <name evidence="6" type="ORF">GCM10023175_52310</name>
</gene>
<evidence type="ECO:0000313" key="6">
    <source>
        <dbReference type="EMBL" id="GAA4554424.1"/>
    </source>
</evidence>
<evidence type="ECO:0000256" key="3">
    <source>
        <dbReference type="ARBA" id="ARBA00023002"/>
    </source>
</evidence>
<keyword evidence="2" id="KW-0274">FAD</keyword>
<dbReference type="SUPFAM" id="SSF56645">
    <property type="entry name" value="Acyl-CoA dehydrogenase NM domain-like"/>
    <property type="match status" value="1"/>
</dbReference>
<name>A0ABP8RZB1_9PSEU</name>
<dbReference type="Gene3D" id="1.10.3140.10">
    <property type="entry name" value="4-hydroxybutyryl-coa dehydratase, domain 1"/>
    <property type="match status" value="1"/>
</dbReference>
<dbReference type="InterPro" id="IPR024719">
    <property type="entry name" value="HpaB/PvcC/4-BUDH_C"/>
</dbReference>
<dbReference type="InterPro" id="IPR046373">
    <property type="entry name" value="Acyl-CoA_Oxase/DH_mid-dom_sf"/>
</dbReference>
<organism evidence="6 7">
    <name type="scientific">Pseudonocardia xishanensis</name>
    <dbReference type="NCBI Taxonomy" id="630995"/>
    <lineage>
        <taxon>Bacteria</taxon>
        <taxon>Bacillati</taxon>
        <taxon>Actinomycetota</taxon>
        <taxon>Actinomycetes</taxon>
        <taxon>Pseudonocardiales</taxon>
        <taxon>Pseudonocardiaceae</taxon>
        <taxon>Pseudonocardia</taxon>
    </lineage>
</organism>
<keyword evidence="3" id="KW-0560">Oxidoreductase</keyword>
<keyword evidence="1" id="KW-0285">Flavoprotein</keyword>
<comment type="caution">
    <text evidence="6">The sequence shown here is derived from an EMBL/GenBank/DDBJ whole genome shotgun (WGS) entry which is preliminary data.</text>
</comment>
<evidence type="ECO:0000259" key="5">
    <source>
        <dbReference type="Pfam" id="PF11794"/>
    </source>
</evidence>
<evidence type="ECO:0000256" key="2">
    <source>
        <dbReference type="ARBA" id="ARBA00022827"/>
    </source>
</evidence>
<dbReference type="Gene3D" id="1.20.140.10">
    <property type="entry name" value="Butyryl-CoA Dehydrogenase, subunit A, domain 3"/>
    <property type="match status" value="1"/>
</dbReference>